<dbReference type="OrthoDB" id="754047at2759"/>
<sequence>MVLRFIHVVYGKGDQLTTTIKEDSVLSNKTVPHKNKYSLSSVSCFRVDLTPDNFVVAIVYFIQGVLGLSRLAVSFYLKDDLHLDPAEIVLNGADGGEPAYPSSIHQSTPYFCLWRSWPSKLLFSDLVNQLLLNDESTHSYWGAFSSILLMELEVIGQCDEHMLEEIFWVYSEWLQDGSTIFSEHLKLIEGSSFSEEGWIEGIHILVEQIWRVKIISIDIAYFFIYVYGEEGALRRFFFQTVSGEVARLSTDEAAIIFLLVAGWAPPFKVLGSPSNPASIIGRPC</sequence>
<dbReference type="EMBL" id="MLFT02000012">
    <property type="protein sequence ID" value="PHT32011.1"/>
    <property type="molecule type" value="Genomic_DNA"/>
</dbReference>
<gene>
    <name evidence="1" type="ORF">CQW23_28348</name>
</gene>
<dbReference type="AlphaFoldDB" id="A0A2G2VG98"/>
<reference evidence="1 2" key="1">
    <citation type="journal article" date="2017" name="Genome Biol.">
        <title>New reference genome sequences of hot pepper reveal the massive evolution of plant disease-resistance genes by retroduplication.</title>
        <authorList>
            <person name="Kim S."/>
            <person name="Park J."/>
            <person name="Yeom S.I."/>
            <person name="Kim Y.M."/>
            <person name="Seo E."/>
            <person name="Kim K.T."/>
            <person name="Kim M.S."/>
            <person name="Lee J.M."/>
            <person name="Cheong K."/>
            <person name="Shin H.S."/>
            <person name="Kim S.B."/>
            <person name="Han K."/>
            <person name="Lee J."/>
            <person name="Park M."/>
            <person name="Lee H.A."/>
            <person name="Lee H.Y."/>
            <person name="Lee Y."/>
            <person name="Oh S."/>
            <person name="Lee J.H."/>
            <person name="Choi E."/>
            <person name="Choi E."/>
            <person name="Lee S.E."/>
            <person name="Jeon J."/>
            <person name="Kim H."/>
            <person name="Choi G."/>
            <person name="Song H."/>
            <person name="Lee J."/>
            <person name="Lee S.C."/>
            <person name="Kwon J.K."/>
            <person name="Lee H.Y."/>
            <person name="Koo N."/>
            <person name="Hong Y."/>
            <person name="Kim R.W."/>
            <person name="Kang W.H."/>
            <person name="Huh J.H."/>
            <person name="Kang B.C."/>
            <person name="Yang T.J."/>
            <person name="Lee Y.H."/>
            <person name="Bennetzen J.L."/>
            <person name="Choi D."/>
        </authorList>
    </citation>
    <scope>NUCLEOTIDE SEQUENCE [LARGE SCALE GENOMIC DNA]</scope>
    <source>
        <strain evidence="2">cv. PBC81</strain>
    </source>
</reference>
<evidence type="ECO:0000313" key="2">
    <source>
        <dbReference type="Proteomes" id="UP000224567"/>
    </source>
</evidence>
<organism evidence="1 2">
    <name type="scientific">Capsicum baccatum</name>
    <name type="common">Peruvian pepper</name>
    <dbReference type="NCBI Taxonomy" id="33114"/>
    <lineage>
        <taxon>Eukaryota</taxon>
        <taxon>Viridiplantae</taxon>
        <taxon>Streptophyta</taxon>
        <taxon>Embryophyta</taxon>
        <taxon>Tracheophyta</taxon>
        <taxon>Spermatophyta</taxon>
        <taxon>Magnoliopsida</taxon>
        <taxon>eudicotyledons</taxon>
        <taxon>Gunneridae</taxon>
        <taxon>Pentapetalae</taxon>
        <taxon>asterids</taxon>
        <taxon>lamiids</taxon>
        <taxon>Solanales</taxon>
        <taxon>Solanaceae</taxon>
        <taxon>Solanoideae</taxon>
        <taxon>Capsiceae</taxon>
        <taxon>Capsicum</taxon>
    </lineage>
</organism>
<reference evidence="2" key="2">
    <citation type="journal article" date="2017" name="J. Anim. Genet.">
        <title>Multiple reference genome sequences of hot pepper reveal the massive evolution of plant disease resistance genes by retroduplication.</title>
        <authorList>
            <person name="Kim S."/>
            <person name="Park J."/>
            <person name="Yeom S.-I."/>
            <person name="Kim Y.-M."/>
            <person name="Seo E."/>
            <person name="Kim K.-T."/>
            <person name="Kim M.-S."/>
            <person name="Lee J.M."/>
            <person name="Cheong K."/>
            <person name="Shin H.-S."/>
            <person name="Kim S.-B."/>
            <person name="Han K."/>
            <person name="Lee J."/>
            <person name="Park M."/>
            <person name="Lee H.-A."/>
            <person name="Lee H.-Y."/>
            <person name="Lee Y."/>
            <person name="Oh S."/>
            <person name="Lee J.H."/>
            <person name="Choi E."/>
            <person name="Choi E."/>
            <person name="Lee S.E."/>
            <person name="Jeon J."/>
            <person name="Kim H."/>
            <person name="Choi G."/>
            <person name="Song H."/>
            <person name="Lee J."/>
            <person name="Lee S.-C."/>
            <person name="Kwon J.-K."/>
            <person name="Lee H.-Y."/>
            <person name="Koo N."/>
            <person name="Hong Y."/>
            <person name="Kim R.W."/>
            <person name="Kang W.-H."/>
            <person name="Huh J.H."/>
            <person name="Kang B.-C."/>
            <person name="Yang T.-J."/>
            <person name="Lee Y.-H."/>
            <person name="Bennetzen J.L."/>
            <person name="Choi D."/>
        </authorList>
    </citation>
    <scope>NUCLEOTIDE SEQUENCE [LARGE SCALE GENOMIC DNA]</scope>
    <source>
        <strain evidence="2">cv. PBC81</strain>
    </source>
</reference>
<evidence type="ECO:0000313" key="1">
    <source>
        <dbReference type="EMBL" id="PHT32011.1"/>
    </source>
</evidence>
<proteinExistence type="predicted"/>
<dbReference type="Proteomes" id="UP000224567">
    <property type="component" value="Unassembled WGS sequence"/>
</dbReference>
<name>A0A2G2VG98_CAPBA</name>
<accession>A0A2G2VG98</accession>
<comment type="caution">
    <text evidence="1">The sequence shown here is derived from an EMBL/GenBank/DDBJ whole genome shotgun (WGS) entry which is preliminary data.</text>
</comment>
<protein>
    <submittedName>
        <fullName evidence="1">Uncharacterized protein</fullName>
    </submittedName>
</protein>
<keyword evidence="2" id="KW-1185">Reference proteome</keyword>